<reference evidence="2" key="1">
    <citation type="journal article" date="2011" name="Nat. Biotechnol.">
        <title>The genomic sequence of the Chinese hamster ovary (CHO)-K1 cell line.</title>
        <authorList>
            <person name="Xu X."/>
            <person name="Nagarajan H."/>
            <person name="Lewis N.E."/>
            <person name="Pan S."/>
            <person name="Cai Z."/>
            <person name="Liu X."/>
            <person name="Chen W."/>
            <person name="Xie M."/>
            <person name="Wang W."/>
            <person name="Hammond S."/>
            <person name="Andersen M.R."/>
            <person name="Neff N."/>
            <person name="Passarelli B."/>
            <person name="Koh W."/>
            <person name="Fan H.C."/>
            <person name="Wang J."/>
            <person name="Gui Y."/>
            <person name="Lee K.H."/>
            <person name="Betenbaugh M.J."/>
            <person name="Quake S.R."/>
            <person name="Famili I."/>
            <person name="Palsson B.O."/>
            <person name="Wang J."/>
        </authorList>
    </citation>
    <scope>NUCLEOTIDE SEQUENCE [LARGE SCALE GENOMIC DNA]</scope>
    <source>
        <strain evidence="2">CHO K1 cell line</strain>
    </source>
</reference>
<name>G3HEG5_CRIGR</name>
<evidence type="ECO:0000313" key="1">
    <source>
        <dbReference type="EMBL" id="EGW06717.1"/>
    </source>
</evidence>
<protein>
    <submittedName>
        <fullName evidence="1">Uncharacterized protein</fullName>
    </submittedName>
</protein>
<dbReference type="AlphaFoldDB" id="G3HEG5"/>
<dbReference type="InParanoid" id="G3HEG5"/>
<sequence>MSPSLVFPFGQGVGYNFSEKHQGLRILLFEKSLCSHESRESSSYHTLQMNPHSQDT</sequence>
<proteinExistence type="predicted"/>
<dbReference type="EMBL" id="JH000314">
    <property type="protein sequence ID" value="EGW06717.1"/>
    <property type="molecule type" value="Genomic_DNA"/>
</dbReference>
<dbReference type="Proteomes" id="UP000001075">
    <property type="component" value="Unassembled WGS sequence"/>
</dbReference>
<gene>
    <name evidence="1" type="ORF">I79_008949</name>
</gene>
<organism evidence="1 2">
    <name type="scientific">Cricetulus griseus</name>
    <name type="common">Chinese hamster</name>
    <name type="synonym">Cricetulus barabensis griseus</name>
    <dbReference type="NCBI Taxonomy" id="10029"/>
    <lineage>
        <taxon>Eukaryota</taxon>
        <taxon>Metazoa</taxon>
        <taxon>Chordata</taxon>
        <taxon>Craniata</taxon>
        <taxon>Vertebrata</taxon>
        <taxon>Euteleostomi</taxon>
        <taxon>Mammalia</taxon>
        <taxon>Eutheria</taxon>
        <taxon>Euarchontoglires</taxon>
        <taxon>Glires</taxon>
        <taxon>Rodentia</taxon>
        <taxon>Myomorpha</taxon>
        <taxon>Muroidea</taxon>
        <taxon>Cricetidae</taxon>
        <taxon>Cricetinae</taxon>
        <taxon>Cricetulus</taxon>
    </lineage>
</organism>
<accession>G3HEG5</accession>
<evidence type="ECO:0000313" key="2">
    <source>
        <dbReference type="Proteomes" id="UP000001075"/>
    </source>
</evidence>